<dbReference type="EMBL" id="JAMZMK010008969">
    <property type="protein sequence ID" value="KAI7737707.1"/>
    <property type="molecule type" value="Genomic_DNA"/>
</dbReference>
<evidence type="ECO:0000313" key="1">
    <source>
        <dbReference type="EMBL" id="KAI7737707.1"/>
    </source>
</evidence>
<dbReference type="Proteomes" id="UP001206925">
    <property type="component" value="Unassembled WGS sequence"/>
</dbReference>
<reference evidence="1" key="1">
    <citation type="submission" date="2022-06" db="EMBL/GenBank/DDBJ databases">
        <title>Uncovering the hologenomic basis of an extraordinary plant invasion.</title>
        <authorList>
            <person name="Bieker V.C."/>
            <person name="Martin M.D."/>
            <person name="Gilbert T."/>
            <person name="Hodgins K."/>
            <person name="Battlay P."/>
            <person name="Petersen B."/>
            <person name="Wilson J."/>
        </authorList>
    </citation>
    <scope>NUCLEOTIDE SEQUENCE</scope>
    <source>
        <strain evidence="1">AA19_3_7</strain>
        <tissue evidence="1">Leaf</tissue>
    </source>
</reference>
<evidence type="ECO:0000313" key="2">
    <source>
        <dbReference type="Proteomes" id="UP001206925"/>
    </source>
</evidence>
<keyword evidence="2" id="KW-1185">Reference proteome</keyword>
<proteinExistence type="predicted"/>
<sequence>VILDRFLSCSTRKQVRYRRLSSRSSFIPESGYDFENIATISNGYDADSDSNIIKYIGDEQDNKSLEMAGLNLMDKTMSFGEARIAFSIWDVGGDRRSNDQVPIACKGAVAIFVLGWYMQARKWNKV</sequence>
<organism evidence="1 2">
    <name type="scientific">Ambrosia artemisiifolia</name>
    <name type="common">Common ragweed</name>
    <dbReference type="NCBI Taxonomy" id="4212"/>
    <lineage>
        <taxon>Eukaryota</taxon>
        <taxon>Viridiplantae</taxon>
        <taxon>Streptophyta</taxon>
        <taxon>Embryophyta</taxon>
        <taxon>Tracheophyta</taxon>
        <taxon>Spermatophyta</taxon>
        <taxon>Magnoliopsida</taxon>
        <taxon>eudicotyledons</taxon>
        <taxon>Gunneridae</taxon>
        <taxon>Pentapetalae</taxon>
        <taxon>asterids</taxon>
        <taxon>campanulids</taxon>
        <taxon>Asterales</taxon>
        <taxon>Asteraceae</taxon>
        <taxon>Asteroideae</taxon>
        <taxon>Heliantheae alliance</taxon>
        <taxon>Heliantheae</taxon>
        <taxon>Ambrosia</taxon>
    </lineage>
</organism>
<dbReference type="AlphaFoldDB" id="A0AAD5C9Q7"/>
<feature type="non-terminal residue" evidence="1">
    <location>
        <position position="126"/>
    </location>
</feature>
<gene>
    <name evidence="1" type="ORF">M8C21_011879</name>
</gene>
<name>A0AAD5C9Q7_AMBAR</name>
<comment type="caution">
    <text evidence="1">The sequence shown here is derived from an EMBL/GenBank/DDBJ whole genome shotgun (WGS) entry which is preliminary data.</text>
</comment>
<protein>
    <submittedName>
        <fullName evidence="1">Uncharacterized protein</fullName>
    </submittedName>
</protein>
<accession>A0AAD5C9Q7</accession>